<dbReference type="Pfam" id="PF13414">
    <property type="entry name" value="TPR_11"/>
    <property type="match status" value="1"/>
</dbReference>
<feature type="region of interest" description="Disordered" evidence="3">
    <location>
        <begin position="34"/>
        <end position="83"/>
    </location>
</feature>
<feature type="compositionally biased region" description="Basic and acidic residues" evidence="3">
    <location>
        <begin position="101"/>
        <end position="116"/>
    </location>
</feature>
<evidence type="ECO:0000313" key="6">
    <source>
        <dbReference type="Proteomes" id="UP000230066"/>
    </source>
</evidence>
<keyword evidence="6" id="KW-1185">Reference proteome</keyword>
<keyword evidence="4" id="KW-0812">Transmembrane</keyword>
<feature type="repeat" description="TPR" evidence="2">
    <location>
        <begin position="133"/>
        <end position="166"/>
    </location>
</feature>
<dbReference type="Proteomes" id="UP000230066">
    <property type="component" value="Unassembled WGS sequence"/>
</dbReference>
<evidence type="ECO:0000313" key="5">
    <source>
        <dbReference type="EMBL" id="THD25427.1"/>
    </source>
</evidence>
<feature type="region of interest" description="Disordered" evidence="3">
    <location>
        <begin position="101"/>
        <end position="128"/>
    </location>
</feature>
<feature type="compositionally biased region" description="Polar residues" evidence="3">
    <location>
        <begin position="39"/>
        <end position="50"/>
    </location>
</feature>
<dbReference type="PANTHER" id="PTHR46423:SF1">
    <property type="entry name" value="RNA POLYMERASE II-ASSOCIATED PROTEIN 3"/>
    <property type="match status" value="1"/>
</dbReference>
<evidence type="ECO:0000256" key="2">
    <source>
        <dbReference type="PROSITE-ProRule" id="PRU00339"/>
    </source>
</evidence>
<dbReference type="AlphaFoldDB" id="A0A4E0RVQ8"/>
<proteinExistence type="predicted"/>
<dbReference type="SMART" id="SM00028">
    <property type="entry name" value="TPR"/>
    <property type="match status" value="2"/>
</dbReference>
<reference evidence="5" key="1">
    <citation type="submission" date="2019-03" db="EMBL/GenBank/DDBJ databases">
        <title>Improved annotation for the trematode Fasciola hepatica.</title>
        <authorList>
            <person name="Choi Y.-J."/>
            <person name="Martin J."/>
            <person name="Mitreva M."/>
        </authorList>
    </citation>
    <scope>NUCLEOTIDE SEQUENCE [LARGE SCALE GENOMIC DNA]</scope>
</reference>
<comment type="caution">
    <text evidence="5">The sequence shown here is derived from an EMBL/GenBank/DDBJ whole genome shotgun (WGS) entry which is preliminary data.</text>
</comment>
<keyword evidence="1 2" id="KW-0802">TPR repeat</keyword>
<dbReference type="PANTHER" id="PTHR46423">
    <property type="entry name" value="RNA POLYMERASE II-ASSOCIATED PROTEIN 3"/>
    <property type="match status" value="1"/>
</dbReference>
<accession>A0A4E0RVQ8</accession>
<dbReference type="SUPFAM" id="SSF48452">
    <property type="entry name" value="TPR-like"/>
    <property type="match status" value="1"/>
</dbReference>
<keyword evidence="4" id="KW-1133">Transmembrane helix</keyword>
<feature type="compositionally biased region" description="Basic residues" evidence="3">
    <location>
        <begin position="59"/>
        <end position="68"/>
    </location>
</feature>
<dbReference type="InterPro" id="IPR019734">
    <property type="entry name" value="TPR_rpt"/>
</dbReference>
<dbReference type="PROSITE" id="PS50005">
    <property type="entry name" value="TPR"/>
    <property type="match status" value="1"/>
</dbReference>
<dbReference type="InterPro" id="IPR051966">
    <property type="entry name" value="RPAP3"/>
</dbReference>
<dbReference type="EMBL" id="JXXN02001147">
    <property type="protein sequence ID" value="THD25427.1"/>
    <property type="molecule type" value="Genomic_DNA"/>
</dbReference>
<organism evidence="5 6">
    <name type="scientific">Fasciola hepatica</name>
    <name type="common">Liver fluke</name>
    <dbReference type="NCBI Taxonomy" id="6192"/>
    <lineage>
        <taxon>Eukaryota</taxon>
        <taxon>Metazoa</taxon>
        <taxon>Spiralia</taxon>
        <taxon>Lophotrochozoa</taxon>
        <taxon>Platyhelminthes</taxon>
        <taxon>Trematoda</taxon>
        <taxon>Digenea</taxon>
        <taxon>Plagiorchiida</taxon>
        <taxon>Echinostomata</taxon>
        <taxon>Echinostomatoidea</taxon>
        <taxon>Fasciolidae</taxon>
        <taxon>Fasciola</taxon>
    </lineage>
</organism>
<evidence type="ECO:0000256" key="4">
    <source>
        <dbReference type="SAM" id="Phobius"/>
    </source>
</evidence>
<evidence type="ECO:0000256" key="1">
    <source>
        <dbReference type="ARBA" id="ARBA00022803"/>
    </source>
</evidence>
<gene>
    <name evidence="5" type="ORF">D915_003288</name>
</gene>
<protein>
    <submittedName>
        <fullName evidence="5">RNA polymerase II-associated protein 3</fullName>
    </submittedName>
</protein>
<sequence>MDPEKFIELQKQMRENNQEVADFLSDFGSWKEQVESKNAHLQNGKPTENKSLPAIRNSLFKKQKKKRGDKLTGSSKPESRRIRSSDYRAWDKFDVDKALEELDESDQRKEGEKNSESSETDEELENQRRLSLAKEARELGNLRFKEGNLQEAIEHYTTSARLTPEDPVPYTNRALAFLKSERYAAAESDCSAALALDSKCVKALFRYVLLVVIVILFYLNVNE</sequence>
<dbReference type="GO" id="GO:0101031">
    <property type="term" value="C:protein folding chaperone complex"/>
    <property type="evidence" value="ECO:0007669"/>
    <property type="project" value="TreeGrafter"/>
</dbReference>
<evidence type="ECO:0000256" key="3">
    <source>
        <dbReference type="SAM" id="MobiDB-lite"/>
    </source>
</evidence>
<dbReference type="Gene3D" id="1.25.40.10">
    <property type="entry name" value="Tetratricopeptide repeat domain"/>
    <property type="match status" value="1"/>
</dbReference>
<dbReference type="InterPro" id="IPR011990">
    <property type="entry name" value="TPR-like_helical_dom_sf"/>
</dbReference>
<keyword evidence="4" id="KW-0472">Membrane</keyword>
<name>A0A4E0RVQ8_FASHE</name>
<feature type="transmembrane region" description="Helical" evidence="4">
    <location>
        <begin position="204"/>
        <end position="221"/>
    </location>
</feature>